<sequence length="283" mass="31986">MKPLFIIFSGLIFTSFVTITTPDETNPFFAFCKTTLNNFNEARRLLASGDFRKLFKIIEDFVPKSLFNGDILGPASNMYKLKWSRELEQIGFEYMTDKKVKRSEKMLASIEYKDYIGFYWMGNVLGILEAAVPAIKANEVKPLLKKFLDVLEALIIFIWMAVAAPKTLPLVEGKLYGPAEAFFGERYEIGCFTELFYSVCFMKRLPYSENMFKVGVPCTTCPTHCEFSELIDGTYDEGELCVAPVENQVNFVSQNMTLTDGSSSGISFVVLIAQLAYAILMTL</sequence>
<dbReference type="SUPFAM" id="SSF55797">
    <property type="entry name" value="PR-1-like"/>
    <property type="match status" value="1"/>
</dbReference>
<evidence type="ECO:0000313" key="3">
    <source>
        <dbReference type="Proteomes" id="UP000230233"/>
    </source>
</evidence>
<dbReference type="EMBL" id="PDUG01000004">
    <property type="protein sequence ID" value="PIC31258.1"/>
    <property type="molecule type" value="Genomic_DNA"/>
</dbReference>
<dbReference type="Gene3D" id="3.40.33.10">
    <property type="entry name" value="CAP"/>
    <property type="match status" value="1"/>
</dbReference>
<evidence type="ECO:0000256" key="1">
    <source>
        <dbReference type="SAM" id="SignalP"/>
    </source>
</evidence>
<comment type="caution">
    <text evidence="2">The sequence shown here is derived from an EMBL/GenBank/DDBJ whole genome shotgun (WGS) entry which is preliminary data.</text>
</comment>
<dbReference type="Proteomes" id="UP000230233">
    <property type="component" value="Chromosome IV"/>
</dbReference>
<dbReference type="AlphaFoldDB" id="A0A2G5TVG3"/>
<organism evidence="2 3">
    <name type="scientific">Caenorhabditis nigoni</name>
    <dbReference type="NCBI Taxonomy" id="1611254"/>
    <lineage>
        <taxon>Eukaryota</taxon>
        <taxon>Metazoa</taxon>
        <taxon>Ecdysozoa</taxon>
        <taxon>Nematoda</taxon>
        <taxon>Chromadorea</taxon>
        <taxon>Rhabditida</taxon>
        <taxon>Rhabditina</taxon>
        <taxon>Rhabditomorpha</taxon>
        <taxon>Rhabditoidea</taxon>
        <taxon>Rhabditidae</taxon>
        <taxon>Peloderinae</taxon>
        <taxon>Caenorhabditis</taxon>
    </lineage>
</organism>
<proteinExistence type="predicted"/>
<dbReference type="InterPro" id="IPR035940">
    <property type="entry name" value="CAP_sf"/>
</dbReference>
<protein>
    <recommendedName>
        <fullName evidence="4">NR LBD domain-containing protein</fullName>
    </recommendedName>
</protein>
<evidence type="ECO:0000313" key="2">
    <source>
        <dbReference type="EMBL" id="PIC31258.1"/>
    </source>
</evidence>
<dbReference type="OrthoDB" id="10425524at2759"/>
<keyword evidence="3" id="KW-1185">Reference proteome</keyword>
<gene>
    <name evidence="2" type="primary">Cnig_chr_IV.g12017</name>
    <name evidence="2" type="ORF">B9Z55_012017</name>
</gene>
<name>A0A2G5TVG3_9PELO</name>
<feature type="chain" id="PRO_5013633564" description="NR LBD domain-containing protein" evidence="1">
    <location>
        <begin position="23"/>
        <end position="283"/>
    </location>
</feature>
<accession>A0A2G5TVG3</accession>
<evidence type="ECO:0008006" key="4">
    <source>
        <dbReference type="Google" id="ProtNLM"/>
    </source>
</evidence>
<keyword evidence="1" id="KW-0732">Signal</keyword>
<reference evidence="3" key="1">
    <citation type="submission" date="2017-10" db="EMBL/GenBank/DDBJ databases">
        <title>Rapid genome shrinkage in a self-fertile nematode reveals novel sperm competition proteins.</title>
        <authorList>
            <person name="Yin D."/>
            <person name="Schwarz E.M."/>
            <person name="Thomas C.G."/>
            <person name="Felde R.L."/>
            <person name="Korf I.F."/>
            <person name="Cutter A.D."/>
            <person name="Schartner C.M."/>
            <person name="Ralston E.J."/>
            <person name="Meyer B.J."/>
            <person name="Haag E.S."/>
        </authorList>
    </citation>
    <scope>NUCLEOTIDE SEQUENCE [LARGE SCALE GENOMIC DNA]</scope>
    <source>
        <strain evidence="3">JU1422</strain>
    </source>
</reference>
<feature type="signal peptide" evidence="1">
    <location>
        <begin position="1"/>
        <end position="22"/>
    </location>
</feature>